<keyword evidence="5" id="KW-0411">Iron-sulfur</keyword>
<dbReference type="GO" id="GO:0003954">
    <property type="term" value="F:NADH dehydrogenase activity"/>
    <property type="evidence" value="ECO:0007669"/>
    <property type="project" value="TreeGrafter"/>
</dbReference>
<evidence type="ECO:0000313" key="8">
    <source>
        <dbReference type="Proteomes" id="UP000050544"/>
    </source>
</evidence>
<dbReference type="OrthoDB" id="9803192at2"/>
<gene>
    <name evidence="7" type="ORF">SE15_12115</name>
</gene>
<protein>
    <recommendedName>
        <fullName evidence="6">4Fe-4S Mo/W bis-MGD-type domain-containing protein</fullName>
    </recommendedName>
</protein>
<dbReference type="PANTHER" id="PTHR43105:SF14">
    <property type="entry name" value="FORMATE DEHYDROGENASE H"/>
    <property type="match status" value="1"/>
</dbReference>
<dbReference type="GO" id="GO:0051539">
    <property type="term" value="F:4 iron, 4 sulfur cluster binding"/>
    <property type="evidence" value="ECO:0007669"/>
    <property type="project" value="UniProtKB-KW"/>
</dbReference>
<dbReference type="SUPFAM" id="SSF53706">
    <property type="entry name" value="Formate dehydrogenase/DMSO reductase, domains 1-3"/>
    <property type="match status" value="1"/>
</dbReference>
<dbReference type="CDD" id="cd02790">
    <property type="entry name" value="MopB_CT_Formate-Dh_H"/>
    <property type="match status" value="1"/>
</dbReference>
<dbReference type="Gene3D" id="2.20.25.90">
    <property type="entry name" value="ADC-like domains"/>
    <property type="match status" value="1"/>
</dbReference>
<dbReference type="EMBL" id="LGKO01000005">
    <property type="protein sequence ID" value="KPL82793.1"/>
    <property type="molecule type" value="Genomic_DNA"/>
</dbReference>
<dbReference type="SMART" id="SM00926">
    <property type="entry name" value="Molybdop_Fe4S4"/>
    <property type="match status" value="1"/>
</dbReference>
<keyword evidence="1" id="KW-0004">4Fe-4S</keyword>
<keyword evidence="2" id="KW-0479">Metal-binding</keyword>
<dbReference type="GO" id="GO:0015942">
    <property type="term" value="P:formate metabolic process"/>
    <property type="evidence" value="ECO:0007669"/>
    <property type="project" value="InterPro"/>
</dbReference>
<dbReference type="Pfam" id="PF04879">
    <property type="entry name" value="Molybdop_Fe4S4"/>
    <property type="match status" value="1"/>
</dbReference>
<dbReference type="PROSITE" id="PS51669">
    <property type="entry name" value="4FE4S_MOW_BIS_MGD"/>
    <property type="match status" value="1"/>
</dbReference>
<dbReference type="InterPro" id="IPR006478">
    <property type="entry name" value="Formate_DH_asu"/>
</dbReference>
<dbReference type="InterPro" id="IPR006656">
    <property type="entry name" value="Mopterin_OxRdtase"/>
</dbReference>
<dbReference type="Pfam" id="PF00384">
    <property type="entry name" value="Molybdopterin"/>
    <property type="match status" value="1"/>
</dbReference>
<dbReference type="InterPro" id="IPR006963">
    <property type="entry name" value="Mopterin_OxRdtase_4Fe-4S_dom"/>
</dbReference>
<evidence type="ECO:0000256" key="2">
    <source>
        <dbReference type="ARBA" id="ARBA00022723"/>
    </source>
</evidence>
<dbReference type="GO" id="GO:0046872">
    <property type="term" value="F:metal ion binding"/>
    <property type="evidence" value="ECO:0007669"/>
    <property type="project" value="UniProtKB-KW"/>
</dbReference>
<dbReference type="SUPFAM" id="SSF50692">
    <property type="entry name" value="ADC-like"/>
    <property type="match status" value="1"/>
</dbReference>
<dbReference type="Gene3D" id="3.40.228.10">
    <property type="entry name" value="Dimethylsulfoxide Reductase, domain 2"/>
    <property type="match status" value="1"/>
</dbReference>
<dbReference type="InterPro" id="IPR041924">
    <property type="entry name" value="Formate_Dh-H_N"/>
</dbReference>
<proteinExistence type="predicted"/>
<keyword evidence="3" id="KW-0560">Oxidoreductase</keyword>
<dbReference type="PIRSF" id="PIRSF000144">
    <property type="entry name" value="CbbBc"/>
    <property type="match status" value="1"/>
</dbReference>
<dbReference type="RefSeq" id="WP_054522347.1">
    <property type="nucleotide sequence ID" value="NZ_LGKO01000005.1"/>
</dbReference>
<evidence type="ECO:0000259" key="6">
    <source>
        <dbReference type="PROSITE" id="PS51669"/>
    </source>
</evidence>
<evidence type="ECO:0000256" key="5">
    <source>
        <dbReference type="ARBA" id="ARBA00023014"/>
    </source>
</evidence>
<evidence type="ECO:0000313" key="7">
    <source>
        <dbReference type="EMBL" id="KPL82793.1"/>
    </source>
</evidence>
<feature type="domain" description="4Fe-4S Mo/W bis-MGD-type" evidence="6">
    <location>
        <begin position="5"/>
        <end position="61"/>
    </location>
</feature>
<evidence type="ECO:0000256" key="3">
    <source>
        <dbReference type="ARBA" id="ARBA00023002"/>
    </source>
</evidence>
<dbReference type="Proteomes" id="UP000050544">
    <property type="component" value="Unassembled WGS sequence"/>
</dbReference>
<dbReference type="Pfam" id="PF01568">
    <property type="entry name" value="Molydop_binding"/>
    <property type="match status" value="1"/>
</dbReference>
<dbReference type="Gene3D" id="3.40.50.740">
    <property type="match status" value="1"/>
</dbReference>
<comment type="caution">
    <text evidence="7">The sequence shown here is derived from an EMBL/GenBank/DDBJ whole genome shotgun (WGS) entry which is preliminary data.</text>
</comment>
<dbReference type="STRING" id="869279.SE15_12115"/>
<keyword evidence="8" id="KW-1185">Reference proteome</keyword>
<organism evidence="7 8">
    <name type="scientific">Thermanaerothrix daxensis</name>
    <dbReference type="NCBI Taxonomy" id="869279"/>
    <lineage>
        <taxon>Bacteria</taxon>
        <taxon>Bacillati</taxon>
        <taxon>Chloroflexota</taxon>
        <taxon>Anaerolineae</taxon>
        <taxon>Anaerolineales</taxon>
        <taxon>Anaerolineaceae</taxon>
        <taxon>Thermanaerothrix</taxon>
    </lineage>
</organism>
<dbReference type="InterPro" id="IPR027467">
    <property type="entry name" value="MopterinOxRdtase_cofactor_BS"/>
</dbReference>
<dbReference type="InterPro" id="IPR041925">
    <property type="entry name" value="CT_Formate-Dh_H"/>
</dbReference>
<dbReference type="GO" id="GO:0016020">
    <property type="term" value="C:membrane"/>
    <property type="evidence" value="ECO:0007669"/>
    <property type="project" value="TreeGrafter"/>
</dbReference>
<sequence length="721" mass="81095">MIQPERVVSTVCPFCGVGCNLELHVRDGFIYKATSSFNSVVNHGNLCVKGRFGHDFIYHPQRVTVPLIRKKPQRPGDRTQAFDLSEWREISWDEALDYVADRLVDIYQREGPHAMAVYCCAKATNEDNYLLQKMYRALFRTNNVDHCTRLCHAASVVALQMAIGSAAMSNTAAEVIENDVFILTGSNPTENHPIIALQMKAAVRKHGAKLIVVDPRRIEMVDYATLYLPIKPGTDVPVFSAMAHVILKEGLYNRQFVEERTENFEAFATSMEKFTPEYAESISGVDRNLIIQAARLYATAKNAAIYWALGIPESSHGVANALSLINLALLTGHIGRRGTGLNPLRGQNNVQGASDAGAMPWHYPGYQRVDIEENARRWEQAWNIEPGGLSRQLGLTTTEILSSVGPGGVRALYIMGENPMMSEPNLNHTRQKMQELEFLVAQDLFINESGAFADVFLPAASWAEKEGTFTNTDRRVQRVRQVIPPRGQSRPDWEIICDLAKRIEKRLGRPTTAYWDYRHPSEILEEMGRYVPEYAGVTYERLEREGGLQTPVWDKQHPGTPFLFAETFPRGRGKFHPLDYTPNAEMPDDDYPFVLSTGRVLEHWHGGTLTRHSWLDDLFPEPLVDIHPDDAARLGIQNGDAVRVTSRRASIVLRARVTPKTNPGVVFIPFHFHEAAANLLTHDIIDPQAKIPEYKAAVVRVSKARPEELGTRAEPQPRGRY</sequence>
<name>A0A0P6XHU6_9CHLR</name>
<dbReference type="AlphaFoldDB" id="A0A0P6XHU6"/>
<dbReference type="GO" id="GO:0008863">
    <property type="term" value="F:formate dehydrogenase (NAD+) activity"/>
    <property type="evidence" value="ECO:0007669"/>
    <property type="project" value="InterPro"/>
</dbReference>
<dbReference type="PROSITE" id="PS00551">
    <property type="entry name" value="MOLYBDOPTERIN_PROK_1"/>
    <property type="match status" value="1"/>
</dbReference>
<dbReference type="InterPro" id="IPR009010">
    <property type="entry name" value="Asp_de-COase-like_dom_sf"/>
</dbReference>
<reference evidence="7 8" key="1">
    <citation type="submission" date="2015-07" db="EMBL/GenBank/DDBJ databases">
        <title>Whole genome sequence of Thermanaerothrix daxensis DSM 23592.</title>
        <authorList>
            <person name="Hemp J."/>
            <person name="Ward L.M."/>
            <person name="Pace L.A."/>
            <person name="Fischer W.W."/>
        </authorList>
    </citation>
    <scope>NUCLEOTIDE SEQUENCE [LARGE SCALE GENOMIC DNA]</scope>
    <source>
        <strain evidence="7 8">GNS-1</strain>
    </source>
</reference>
<dbReference type="CDD" id="cd02753">
    <property type="entry name" value="MopB_Formate-Dh-H"/>
    <property type="match status" value="1"/>
</dbReference>
<evidence type="ECO:0000256" key="4">
    <source>
        <dbReference type="ARBA" id="ARBA00023004"/>
    </source>
</evidence>
<dbReference type="InterPro" id="IPR050123">
    <property type="entry name" value="Prok_molybdopt-oxidoreductase"/>
</dbReference>
<dbReference type="GO" id="GO:0022904">
    <property type="term" value="P:respiratory electron transport chain"/>
    <property type="evidence" value="ECO:0007669"/>
    <property type="project" value="TreeGrafter"/>
</dbReference>
<dbReference type="NCBIfam" id="TIGR01591">
    <property type="entry name" value="Fdh-alpha"/>
    <property type="match status" value="1"/>
</dbReference>
<evidence type="ECO:0000256" key="1">
    <source>
        <dbReference type="ARBA" id="ARBA00022485"/>
    </source>
</evidence>
<keyword evidence="4" id="KW-0408">Iron</keyword>
<dbReference type="InterPro" id="IPR006657">
    <property type="entry name" value="MoPterin_dinucl-bd_dom"/>
</dbReference>
<accession>A0A0P6XHU6</accession>
<dbReference type="GO" id="GO:0043546">
    <property type="term" value="F:molybdopterin cofactor binding"/>
    <property type="evidence" value="ECO:0007669"/>
    <property type="project" value="InterPro"/>
</dbReference>
<dbReference type="PANTHER" id="PTHR43105">
    <property type="entry name" value="RESPIRATORY NITRATE REDUCTASE"/>
    <property type="match status" value="1"/>
</dbReference>
<dbReference type="Gene3D" id="2.40.40.20">
    <property type="match status" value="1"/>
</dbReference>
<dbReference type="PATRIC" id="fig|869279.4.peg.2045"/>